<organism evidence="1 2">
    <name type="scientific">Lacrimispora celerecrescens</name>
    <dbReference type="NCBI Taxonomy" id="29354"/>
    <lineage>
        <taxon>Bacteria</taxon>
        <taxon>Bacillati</taxon>
        <taxon>Bacillota</taxon>
        <taxon>Clostridia</taxon>
        <taxon>Lachnospirales</taxon>
        <taxon>Lachnospiraceae</taxon>
        <taxon>Lacrimispora</taxon>
    </lineage>
</organism>
<accession>A0A084JQ87</accession>
<name>A0A084JQ87_9FIRM</name>
<dbReference type="OrthoDB" id="394960at2"/>
<dbReference type="InterPro" id="IPR029035">
    <property type="entry name" value="DHS-like_NAD/FAD-binding_dom"/>
</dbReference>
<evidence type="ECO:0008006" key="3">
    <source>
        <dbReference type="Google" id="ProtNLM"/>
    </source>
</evidence>
<comment type="caution">
    <text evidence="1">The sequence shown here is derived from an EMBL/GenBank/DDBJ whole genome shotgun (WGS) entry which is preliminary data.</text>
</comment>
<reference evidence="1 2" key="1">
    <citation type="submission" date="2014-07" db="EMBL/GenBank/DDBJ databases">
        <title>Draft genome of Clostridium celerecrescens 152B isolated from sediments associated with methane hydrate from Krishna Godavari basin.</title>
        <authorList>
            <person name="Honkalas V.S."/>
            <person name="Dabir A.P."/>
            <person name="Arora P."/>
            <person name="Dhakephalkar P.K."/>
        </authorList>
    </citation>
    <scope>NUCLEOTIDE SEQUENCE [LARGE SCALE GENOMIC DNA]</scope>
    <source>
        <strain evidence="1 2">152B</strain>
    </source>
</reference>
<evidence type="ECO:0000313" key="1">
    <source>
        <dbReference type="EMBL" id="KEZ91121.1"/>
    </source>
</evidence>
<dbReference type="EMBL" id="JPME01000007">
    <property type="protein sequence ID" value="KEZ91121.1"/>
    <property type="molecule type" value="Genomic_DNA"/>
</dbReference>
<protein>
    <recommendedName>
        <fullName evidence="3">Deacetylase sirtuin-type domain-containing protein</fullName>
    </recommendedName>
</protein>
<dbReference type="Proteomes" id="UP000028525">
    <property type="component" value="Unassembled WGS sequence"/>
</dbReference>
<evidence type="ECO:0000313" key="2">
    <source>
        <dbReference type="Proteomes" id="UP000028525"/>
    </source>
</evidence>
<dbReference type="AlphaFoldDB" id="A0A084JQ87"/>
<gene>
    <name evidence="1" type="ORF">IO98_05030</name>
</gene>
<sequence length="205" mass="23169">MTVNEQILEEIAACEKLLIGIGEEWKAEGIPDMGILYEKMNELIKDKDFFIVTTVTDGEILKSPLEQSRMVAPCGNATWRQCSKTCTKDIWEPGEIPQDVCPHCGAPLTGNTIEAEDYIEEGYLPQWKAFTMWLAGTLNKKLLVLELGVGFQTPTVIRWPFEKTVSINKKSHMYRIHGKFAQLPDTVKGKADAVLENSTEFFRKL</sequence>
<proteinExistence type="predicted"/>
<keyword evidence="2" id="KW-1185">Reference proteome</keyword>
<dbReference type="RefSeq" id="WP_038278553.1">
    <property type="nucleotide sequence ID" value="NZ_JPME01000007.1"/>
</dbReference>
<dbReference type="SUPFAM" id="SSF52467">
    <property type="entry name" value="DHS-like NAD/FAD-binding domain"/>
    <property type="match status" value="1"/>
</dbReference>
<dbReference type="STRING" id="29354.IO98_05030"/>